<comment type="similarity">
    <text evidence="1 11">Belongs to the protein prenyltransferase subunit beta family.</text>
</comment>
<evidence type="ECO:0000256" key="6">
    <source>
        <dbReference type="ARBA" id="ARBA00022723"/>
    </source>
</evidence>
<evidence type="ECO:0000256" key="8">
    <source>
        <dbReference type="ARBA" id="ARBA00022833"/>
    </source>
</evidence>
<keyword evidence="8 11" id="KW-0862">Zinc</keyword>
<dbReference type="GO" id="GO:0046872">
    <property type="term" value="F:metal ion binding"/>
    <property type="evidence" value="ECO:0007669"/>
    <property type="project" value="UniProtKB-KW"/>
</dbReference>
<dbReference type="GO" id="GO:0170069">
    <property type="term" value="C:geranylgeranyltransferase-III complex"/>
    <property type="evidence" value="ECO:0007669"/>
    <property type="project" value="EnsemblFungi"/>
</dbReference>
<dbReference type="InterPro" id="IPR045089">
    <property type="entry name" value="PGGT1B-like"/>
</dbReference>
<name>A0A2H9TNE9_9FUNG</name>
<proteinExistence type="inferred from homology"/>
<evidence type="ECO:0000256" key="11">
    <source>
        <dbReference type="RuleBase" id="RU365076"/>
    </source>
</evidence>
<dbReference type="InterPro" id="IPR001330">
    <property type="entry name" value="Prenyltrans"/>
</dbReference>
<reference evidence="13 14" key="1">
    <citation type="submission" date="2016-10" db="EMBL/GenBank/DDBJ databases">
        <title>The genome of Paramicrosporidium saccamoebae is the missing link in understanding Cryptomycota and Microsporidia evolution.</title>
        <authorList>
            <person name="Quandt C.A."/>
            <person name="Beaudet D."/>
            <person name="Corsaro D."/>
            <person name="Michel R."/>
            <person name="Corradi N."/>
            <person name="James T."/>
        </authorList>
    </citation>
    <scope>NUCLEOTIDE SEQUENCE [LARGE SCALE GENOMIC DNA]</scope>
    <source>
        <strain evidence="13 14">KSL3</strain>
    </source>
</reference>
<comment type="function">
    <text evidence="11">Catalyzes the transfer of a geranylgeranyl moiety from geranylgeranyl diphosphate to both cysteines of proteins with the C-terminal sequence -XXCC, -XCXC and -CCXX.</text>
</comment>
<dbReference type="SUPFAM" id="SSF48239">
    <property type="entry name" value="Terpenoid cyclases/Protein prenyltransferases"/>
    <property type="match status" value="1"/>
</dbReference>
<dbReference type="GO" id="GO:0004663">
    <property type="term" value="F:Rab geranylgeranyltransferase activity"/>
    <property type="evidence" value="ECO:0007669"/>
    <property type="project" value="UniProtKB-UniRule"/>
</dbReference>
<keyword evidence="14" id="KW-1185">Reference proteome</keyword>
<dbReference type="PANTHER" id="PTHR11774:SF11">
    <property type="entry name" value="GERANYLGERANYL TRANSFERASE TYPE-2 SUBUNIT BETA"/>
    <property type="match status" value="1"/>
</dbReference>
<evidence type="ECO:0000256" key="1">
    <source>
        <dbReference type="ARBA" id="ARBA00010497"/>
    </source>
</evidence>
<comment type="subunit">
    <text evidence="2">Heterodimer of an alpha and a beta subunit.</text>
</comment>
<comment type="caution">
    <text evidence="13">The sequence shown here is derived from an EMBL/GenBank/DDBJ whole genome shotgun (WGS) entry which is preliminary data.</text>
</comment>
<evidence type="ECO:0000256" key="4">
    <source>
        <dbReference type="ARBA" id="ARBA00022602"/>
    </source>
</evidence>
<dbReference type="Proteomes" id="UP000240830">
    <property type="component" value="Unassembled WGS sequence"/>
</dbReference>
<evidence type="ECO:0000313" key="13">
    <source>
        <dbReference type="EMBL" id="PJF19190.1"/>
    </source>
</evidence>
<dbReference type="CDD" id="cd02894">
    <property type="entry name" value="GGTase-II"/>
    <property type="match status" value="1"/>
</dbReference>
<keyword evidence="4 11" id="KW-0637">Prenyltransferase</keyword>
<keyword evidence="5 11" id="KW-0808">Transferase</keyword>
<comment type="catalytic activity">
    <reaction evidence="9 11">
        <text>geranylgeranyl diphosphate + L-cysteinyl-[protein] = S-geranylgeranyl-L-cysteinyl-[protein] + diphosphate</text>
        <dbReference type="Rhea" id="RHEA:21240"/>
        <dbReference type="Rhea" id="RHEA-COMP:10131"/>
        <dbReference type="Rhea" id="RHEA-COMP:11537"/>
        <dbReference type="ChEBI" id="CHEBI:29950"/>
        <dbReference type="ChEBI" id="CHEBI:33019"/>
        <dbReference type="ChEBI" id="CHEBI:57533"/>
        <dbReference type="ChEBI" id="CHEBI:86021"/>
        <dbReference type="EC" id="2.5.1.60"/>
    </reaction>
</comment>
<comment type="cofactor">
    <cofactor evidence="11">
        <name>Zn(2+)</name>
        <dbReference type="ChEBI" id="CHEBI:29105"/>
    </cofactor>
    <text evidence="11">Binds 1 zinc ion per subunit.</text>
</comment>
<evidence type="ECO:0000256" key="10">
    <source>
        <dbReference type="ARBA" id="ARBA00069127"/>
    </source>
</evidence>
<evidence type="ECO:0000256" key="2">
    <source>
        <dbReference type="ARBA" id="ARBA00011355"/>
    </source>
</evidence>
<dbReference type="STRING" id="1246581.A0A2H9TNE9"/>
<dbReference type="EC" id="2.5.1.60" evidence="3 11"/>
<evidence type="ECO:0000256" key="9">
    <source>
        <dbReference type="ARBA" id="ARBA00047658"/>
    </source>
</evidence>
<dbReference type="PANTHER" id="PTHR11774">
    <property type="entry name" value="GERANYLGERANYL TRANSFERASE TYPE BETA SUBUNIT"/>
    <property type="match status" value="1"/>
</dbReference>
<keyword evidence="6 11" id="KW-0479">Metal-binding</keyword>
<evidence type="ECO:0000256" key="7">
    <source>
        <dbReference type="ARBA" id="ARBA00022737"/>
    </source>
</evidence>
<dbReference type="GO" id="GO:0072657">
    <property type="term" value="P:protein localization to membrane"/>
    <property type="evidence" value="ECO:0007669"/>
    <property type="project" value="UniProtKB-ARBA"/>
</dbReference>
<dbReference type="GO" id="GO:0006888">
    <property type="term" value="P:endoplasmic reticulum to Golgi vesicle-mediated transport"/>
    <property type="evidence" value="ECO:0007669"/>
    <property type="project" value="EnsemblFungi"/>
</dbReference>
<evidence type="ECO:0000256" key="5">
    <source>
        <dbReference type="ARBA" id="ARBA00022679"/>
    </source>
</evidence>
<dbReference type="AlphaFoldDB" id="A0A2H9TNE9"/>
<dbReference type="FunFam" id="1.50.10.20:FF:000012">
    <property type="entry name" value="Geranylgeranyl transferase type-2 subunit beta"/>
    <property type="match status" value="1"/>
</dbReference>
<keyword evidence="7" id="KW-0677">Repeat</keyword>
<dbReference type="Gene3D" id="1.50.10.20">
    <property type="match status" value="1"/>
</dbReference>
<evidence type="ECO:0000259" key="12">
    <source>
        <dbReference type="Pfam" id="PF00432"/>
    </source>
</evidence>
<organism evidence="13 14">
    <name type="scientific">Paramicrosporidium saccamoebae</name>
    <dbReference type="NCBI Taxonomy" id="1246581"/>
    <lineage>
        <taxon>Eukaryota</taxon>
        <taxon>Fungi</taxon>
        <taxon>Fungi incertae sedis</taxon>
        <taxon>Cryptomycota</taxon>
        <taxon>Cryptomycota incertae sedis</taxon>
        <taxon>Paramicrosporidium</taxon>
    </lineage>
</organism>
<dbReference type="GO" id="GO:0006612">
    <property type="term" value="P:protein targeting to membrane"/>
    <property type="evidence" value="ECO:0007669"/>
    <property type="project" value="EnsemblFungi"/>
</dbReference>
<feature type="domain" description="Prenyltransferase alpha-alpha toroid" evidence="12">
    <location>
        <begin position="3"/>
        <end position="324"/>
    </location>
</feature>
<sequence length="329" mass="36689">MSFTRSKHLAFIQELDGRIQKLDYWQADYLRMNGIYWALTALLLLRPELDPLSNEFDLSSPLTRTDVLKFVVECQRPEGGFGGNVGHDAHMTFTLSAIQILVMIKGLNDPRIDLDRHIRCTLPAQQSPNHLGIQSRQREDGSFSGDEDGEIDTRFSYCAISALKLLARLDAINLSTAVAFVEKCRNFDGGFGAIPGGESHAGQIFCCVGMLTILNIEIQAADRLSEWLAWRQLPCGGLNGRPEKLEDVCYSWWVLSSMAMLNRLTWIDGEKLKEFILSCQDAVSGGFSDRPDDMADIFHTVFGLAGLALLGFPGLDSVDPKYCMPTRFL</sequence>
<gene>
    <name evidence="13" type="ORF">PSACC_01036</name>
</gene>
<dbReference type="Pfam" id="PF00432">
    <property type="entry name" value="Prenyltrans"/>
    <property type="match status" value="1"/>
</dbReference>
<protein>
    <recommendedName>
        <fullName evidence="10 11">Geranylgeranyl transferase type-2 subunit beta</fullName>
        <ecNumber evidence="3 11">2.5.1.60</ecNumber>
    </recommendedName>
</protein>
<dbReference type="OrthoDB" id="5428259at2759"/>
<dbReference type="EMBL" id="MTSL01000075">
    <property type="protein sequence ID" value="PJF19190.1"/>
    <property type="molecule type" value="Genomic_DNA"/>
</dbReference>
<accession>A0A2H9TNE9</accession>
<evidence type="ECO:0000256" key="3">
    <source>
        <dbReference type="ARBA" id="ARBA00012656"/>
    </source>
</evidence>
<dbReference type="InterPro" id="IPR008930">
    <property type="entry name" value="Terpenoid_cyclase/PrenylTrfase"/>
</dbReference>
<evidence type="ECO:0000313" key="14">
    <source>
        <dbReference type="Proteomes" id="UP000240830"/>
    </source>
</evidence>
<dbReference type="GO" id="GO:0005968">
    <property type="term" value="C:Rab-protein geranylgeranyltransferase complex"/>
    <property type="evidence" value="ECO:0007669"/>
    <property type="project" value="UniProtKB-UniRule"/>
</dbReference>
<dbReference type="InterPro" id="IPR026873">
    <property type="entry name" value="Ptb1"/>
</dbReference>